<reference evidence="6 7" key="1">
    <citation type="submission" date="2023-05" db="EMBL/GenBank/DDBJ databases">
        <title>B98-5 Cell Line De Novo Hybrid Assembly: An Optical Mapping Approach.</title>
        <authorList>
            <person name="Kananen K."/>
            <person name="Auerbach J.A."/>
            <person name="Kautto E."/>
            <person name="Blachly J.S."/>
        </authorList>
    </citation>
    <scope>NUCLEOTIDE SEQUENCE [LARGE SCALE GENOMIC DNA]</scope>
    <source>
        <strain evidence="6">B95-8</strain>
        <tissue evidence="6">Cell line</tissue>
    </source>
</reference>
<accession>A0ABQ9W2I2</accession>
<dbReference type="SUPFAM" id="SSF50891">
    <property type="entry name" value="Cyclophilin-like"/>
    <property type="match status" value="1"/>
</dbReference>
<name>A0ABQ9W2I2_SAGOE</name>
<sequence>MIIPTSFFDSAVKGGPLAHISFRLCANKIPKIVENFHALSTAEKGFGYKGSCFHIIIPRFRCQGGDFTCHNGTGGKSIYGEKFDDENFILQHTGPGIMSIANAGPNRNGSQFLIYAAKTEWLDGKHVVFGNIKEGMNIVEAMECLESRNGKSSQKITTADCRQL</sequence>
<dbReference type="Pfam" id="PF00160">
    <property type="entry name" value="Pro_isomerase"/>
    <property type="match status" value="1"/>
</dbReference>
<dbReference type="InterPro" id="IPR029000">
    <property type="entry name" value="Cyclophilin-like_dom_sf"/>
</dbReference>
<dbReference type="Gene3D" id="2.40.100.10">
    <property type="entry name" value="Cyclophilin-like"/>
    <property type="match status" value="1"/>
</dbReference>
<evidence type="ECO:0000313" key="7">
    <source>
        <dbReference type="Proteomes" id="UP001266305"/>
    </source>
</evidence>
<proteinExistence type="inferred from homology"/>
<comment type="catalytic activity">
    <reaction evidence="1 4">
        <text>[protein]-peptidylproline (omega=180) = [protein]-peptidylproline (omega=0)</text>
        <dbReference type="Rhea" id="RHEA:16237"/>
        <dbReference type="Rhea" id="RHEA-COMP:10747"/>
        <dbReference type="Rhea" id="RHEA-COMP:10748"/>
        <dbReference type="ChEBI" id="CHEBI:83833"/>
        <dbReference type="ChEBI" id="CHEBI:83834"/>
        <dbReference type="EC" id="5.2.1.8"/>
    </reaction>
</comment>
<dbReference type="EC" id="5.2.1.8" evidence="4"/>
<evidence type="ECO:0000313" key="6">
    <source>
        <dbReference type="EMBL" id="KAK2115675.1"/>
    </source>
</evidence>
<keyword evidence="2 4" id="KW-0697">Rotamase</keyword>
<evidence type="ECO:0000256" key="4">
    <source>
        <dbReference type="RuleBase" id="RU363019"/>
    </source>
</evidence>
<dbReference type="EMBL" id="JASSZA010000003">
    <property type="protein sequence ID" value="KAK2115675.1"/>
    <property type="molecule type" value="Genomic_DNA"/>
</dbReference>
<evidence type="ECO:0000256" key="3">
    <source>
        <dbReference type="ARBA" id="ARBA00023235"/>
    </source>
</evidence>
<keyword evidence="7" id="KW-1185">Reference proteome</keyword>
<gene>
    <name evidence="6" type="ORF">P7K49_006301</name>
</gene>
<comment type="caution">
    <text evidence="6">The sequence shown here is derived from an EMBL/GenBank/DDBJ whole genome shotgun (WGS) entry which is preliminary data.</text>
</comment>
<dbReference type="PRINTS" id="PR00153">
    <property type="entry name" value="CSAPPISMRASE"/>
</dbReference>
<protein>
    <recommendedName>
        <fullName evidence="4">Peptidyl-prolyl cis-trans isomerase</fullName>
        <shortName evidence="4">PPIase</shortName>
        <ecNumber evidence="4">5.2.1.8</ecNumber>
    </recommendedName>
</protein>
<dbReference type="PROSITE" id="PS50072">
    <property type="entry name" value="CSA_PPIASE_2"/>
    <property type="match status" value="1"/>
</dbReference>
<organism evidence="6 7">
    <name type="scientific">Saguinus oedipus</name>
    <name type="common">Cotton-top tamarin</name>
    <name type="synonym">Oedipomidas oedipus</name>
    <dbReference type="NCBI Taxonomy" id="9490"/>
    <lineage>
        <taxon>Eukaryota</taxon>
        <taxon>Metazoa</taxon>
        <taxon>Chordata</taxon>
        <taxon>Craniata</taxon>
        <taxon>Vertebrata</taxon>
        <taxon>Euteleostomi</taxon>
        <taxon>Mammalia</taxon>
        <taxon>Eutheria</taxon>
        <taxon>Euarchontoglires</taxon>
        <taxon>Primates</taxon>
        <taxon>Haplorrhini</taxon>
        <taxon>Platyrrhini</taxon>
        <taxon>Cebidae</taxon>
        <taxon>Callitrichinae</taxon>
        <taxon>Saguinus</taxon>
    </lineage>
</organism>
<dbReference type="InterPro" id="IPR024936">
    <property type="entry name" value="Cyclophilin-type_PPIase"/>
</dbReference>
<evidence type="ECO:0000256" key="2">
    <source>
        <dbReference type="ARBA" id="ARBA00023110"/>
    </source>
</evidence>
<dbReference type="PANTHER" id="PTHR11071">
    <property type="entry name" value="PEPTIDYL-PROLYL CIS-TRANS ISOMERASE"/>
    <property type="match status" value="1"/>
</dbReference>
<comment type="similarity">
    <text evidence="4">Belongs to the cyclophilin-type PPIase family.</text>
</comment>
<dbReference type="PIRSF" id="PIRSF001467">
    <property type="entry name" value="Peptidylpro_ismrse"/>
    <property type="match status" value="1"/>
</dbReference>
<evidence type="ECO:0000259" key="5">
    <source>
        <dbReference type="PROSITE" id="PS50072"/>
    </source>
</evidence>
<comment type="function">
    <text evidence="4">PPIases accelerate the folding of proteins. It catalyzes the cis-trans isomerization of proline imidic peptide bonds in oligopeptides.</text>
</comment>
<dbReference type="Proteomes" id="UP001266305">
    <property type="component" value="Unassembled WGS sequence"/>
</dbReference>
<evidence type="ECO:0000256" key="1">
    <source>
        <dbReference type="ARBA" id="ARBA00000971"/>
    </source>
</evidence>
<dbReference type="PANTHER" id="PTHR11071:SF490">
    <property type="entry name" value="PEPTIDYL-PROLYL CIS-TRANS ISOMERASE A"/>
    <property type="match status" value="1"/>
</dbReference>
<feature type="domain" description="PPIase cyclophilin-type" evidence="5">
    <location>
        <begin position="7"/>
        <end position="163"/>
    </location>
</feature>
<dbReference type="InterPro" id="IPR002130">
    <property type="entry name" value="Cyclophilin-type_PPIase_dom"/>
</dbReference>
<keyword evidence="3 4" id="KW-0413">Isomerase</keyword>